<proteinExistence type="inferred from homology"/>
<comment type="subcellular location">
    <subcellularLocation>
        <location evidence="1">Nucleus</location>
    </subcellularLocation>
</comment>
<name>A0A438DWJ7_VITVI</name>
<accession>A0A438DWJ7</accession>
<comment type="caution">
    <text evidence="3">The sequence shown here is derived from an EMBL/GenBank/DDBJ whole genome shotgun (WGS) entry which is preliminary data.</text>
</comment>
<dbReference type="InterPro" id="IPR023534">
    <property type="entry name" value="Rof/RNase_P-like"/>
</dbReference>
<dbReference type="Proteomes" id="UP000288805">
    <property type="component" value="Unassembled WGS sequence"/>
</dbReference>
<dbReference type="GO" id="GO:0030677">
    <property type="term" value="C:ribonuclease P complex"/>
    <property type="evidence" value="ECO:0007669"/>
    <property type="project" value="InterPro"/>
</dbReference>
<evidence type="ECO:0000256" key="2">
    <source>
        <dbReference type="ARBA" id="ARBA00006181"/>
    </source>
</evidence>
<evidence type="ECO:0000256" key="1">
    <source>
        <dbReference type="ARBA" id="ARBA00004123"/>
    </source>
</evidence>
<dbReference type="SUPFAM" id="SSF101744">
    <property type="entry name" value="Rof/RNase P subunit-like"/>
    <property type="match status" value="1"/>
</dbReference>
<dbReference type="Pfam" id="PF01868">
    <property type="entry name" value="RNase_P-MRP_p29"/>
    <property type="match status" value="1"/>
</dbReference>
<dbReference type="GO" id="GO:0033204">
    <property type="term" value="F:ribonuclease P RNA binding"/>
    <property type="evidence" value="ECO:0007669"/>
    <property type="project" value="InterPro"/>
</dbReference>
<comment type="similarity">
    <text evidence="2">Belongs to the eukaryotic/archaeal RNase P protein component 1 family.</text>
</comment>
<dbReference type="EMBL" id="QGNW01001471">
    <property type="protein sequence ID" value="RVW39767.1"/>
    <property type="molecule type" value="Genomic_DNA"/>
</dbReference>
<organism evidence="3 4">
    <name type="scientific">Vitis vinifera</name>
    <name type="common">Grape</name>
    <dbReference type="NCBI Taxonomy" id="29760"/>
    <lineage>
        <taxon>Eukaryota</taxon>
        <taxon>Viridiplantae</taxon>
        <taxon>Streptophyta</taxon>
        <taxon>Embryophyta</taxon>
        <taxon>Tracheophyta</taxon>
        <taxon>Spermatophyta</taxon>
        <taxon>Magnoliopsida</taxon>
        <taxon>eudicotyledons</taxon>
        <taxon>Gunneridae</taxon>
        <taxon>Pentapetalae</taxon>
        <taxon>rosids</taxon>
        <taxon>Vitales</taxon>
        <taxon>Vitaceae</taxon>
        <taxon>Viteae</taxon>
        <taxon>Vitis</taxon>
    </lineage>
</organism>
<evidence type="ECO:0000313" key="4">
    <source>
        <dbReference type="Proteomes" id="UP000288805"/>
    </source>
</evidence>
<dbReference type="GO" id="GO:0001682">
    <property type="term" value="P:tRNA 5'-leader removal"/>
    <property type="evidence" value="ECO:0007669"/>
    <property type="project" value="InterPro"/>
</dbReference>
<dbReference type="InterPro" id="IPR036980">
    <property type="entry name" value="RNase_P/MRP_Rpp29_sf"/>
</dbReference>
<protein>
    <submittedName>
        <fullName evidence="3">Ribonuclease P protein subunit p29</fullName>
    </submittedName>
</protein>
<sequence length="175" mass="19247">MVLAYFVGNLAFSGHATSQDVEANGPAYSQLSQTVHENLLATNAKRSIVQFDALFGIGPWYDIFKPMHDMWKGYMMQLLKNTGKNQLVQPLLSADLHGAIILVVECKIAAFNGVSGIMIRETAETLGIITQDDKFRGNPSTGRIVPKKGSVFIFQADCWKVTLQGDKLTSRNLAL</sequence>
<dbReference type="InterPro" id="IPR016848">
    <property type="entry name" value="RNase_P/MRP_Rpp29-subunit"/>
</dbReference>
<dbReference type="GO" id="GO:0005634">
    <property type="term" value="C:nucleus"/>
    <property type="evidence" value="ECO:0007669"/>
    <property type="project" value="UniProtKB-SubCell"/>
</dbReference>
<dbReference type="InterPro" id="IPR002730">
    <property type="entry name" value="Rpp29/RNP1"/>
</dbReference>
<dbReference type="GO" id="GO:0000172">
    <property type="term" value="C:ribonuclease MRP complex"/>
    <property type="evidence" value="ECO:0007669"/>
    <property type="project" value="InterPro"/>
</dbReference>
<dbReference type="SMART" id="SM00538">
    <property type="entry name" value="POP4"/>
    <property type="match status" value="1"/>
</dbReference>
<gene>
    <name evidence="3" type="primary">POP4</name>
    <name evidence="3" type="ORF">CK203_074627</name>
</gene>
<evidence type="ECO:0000313" key="3">
    <source>
        <dbReference type="EMBL" id="RVW39767.1"/>
    </source>
</evidence>
<dbReference type="AlphaFoldDB" id="A0A438DWJ7"/>
<dbReference type="PANTHER" id="PTHR13348">
    <property type="entry name" value="RIBONUCLEASE P SUBUNIT P29"/>
    <property type="match status" value="1"/>
</dbReference>
<reference evidence="3 4" key="1">
    <citation type="journal article" date="2018" name="PLoS Genet.">
        <title>Population sequencing reveals clonal diversity and ancestral inbreeding in the grapevine cultivar Chardonnay.</title>
        <authorList>
            <person name="Roach M.J."/>
            <person name="Johnson D.L."/>
            <person name="Bohlmann J."/>
            <person name="van Vuuren H.J."/>
            <person name="Jones S.J."/>
            <person name="Pretorius I.S."/>
            <person name="Schmidt S.A."/>
            <person name="Borneman A.R."/>
        </authorList>
    </citation>
    <scope>NUCLEOTIDE SEQUENCE [LARGE SCALE GENOMIC DNA]</scope>
    <source>
        <strain evidence="4">cv. Chardonnay</strain>
        <tissue evidence="3">Leaf</tissue>
    </source>
</reference>
<dbReference type="Gene3D" id="2.30.30.210">
    <property type="entry name" value="Ribonuclease P/MRP, subunit p29"/>
    <property type="match status" value="1"/>
</dbReference>
<dbReference type="PANTHER" id="PTHR13348:SF0">
    <property type="entry name" value="RIBONUCLEASE P PROTEIN SUBUNIT P29"/>
    <property type="match status" value="1"/>
</dbReference>